<keyword evidence="3 5" id="KW-1133">Transmembrane helix</keyword>
<dbReference type="Proteomes" id="UP001320876">
    <property type="component" value="Unassembled WGS sequence"/>
</dbReference>
<feature type="transmembrane region" description="Helical" evidence="5">
    <location>
        <begin position="45"/>
        <end position="67"/>
    </location>
</feature>
<evidence type="ECO:0000256" key="1">
    <source>
        <dbReference type="ARBA" id="ARBA00004370"/>
    </source>
</evidence>
<accession>A0ABT3GCK7</accession>
<evidence type="ECO:0000256" key="2">
    <source>
        <dbReference type="ARBA" id="ARBA00022692"/>
    </source>
</evidence>
<keyword evidence="2 5" id="KW-0812">Transmembrane</keyword>
<feature type="transmembrane region" description="Helical" evidence="5">
    <location>
        <begin position="6"/>
        <end position="24"/>
    </location>
</feature>
<dbReference type="InterPro" id="IPR006694">
    <property type="entry name" value="Fatty_acid_hydroxylase"/>
</dbReference>
<evidence type="ECO:0000313" key="7">
    <source>
        <dbReference type="EMBL" id="MCW1920988.1"/>
    </source>
</evidence>
<protein>
    <submittedName>
        <fullName evidence="7">Sterol desaturase family protein</fullName>
    </submittedName>
</protein>
<gene>
    <name evidence="7" type="ORF">OKA05_00380</name>
</gene>
<evidence type="ECO:0000256" key="4">
    <source>
        <dbReference type="ARBA" id="ARBA00023136"/>
    </source>
</evidence>
<keyword evidence="4 5" id="KW-0472">Membrane</keyword>
<evidence type="ECO:0000256" key="3">
    <source>
        <dbReference type="ARBA" id="ARBA00022989"/>
    </source>
</evidence>
<comment type="subcellular location">
    <subcellularLocation>
        <location evidence="1">Membrane</location>
    </subcellularLocation>
</comment>
<reference evidence="7 8" key="1">
    <citation type="submission" date="2022-10" db="EMBL/GenBank/DDBJ databases">
        <title>Luteolibacter arcticus strain CCTCC AB 2014275, whole genome shotgun sequencing project.</title>
        <authorList>
            <person name="Zhao G."/>
            <person name="Shen L."/>
        </authorList>
    </citation>
    <scope>NUCLEOTIDE SEQUENCE [LARGE SCALE GENOMIC DNA]</scope>
    <source>
        <strain evidence="7 8">CCTCC AB 2014275</strain>
    </source>
</reference>
<comment type="caution">
    <text evidence="7">The sequence shown here is derived from an EMBL/GenBank/DDBJ whole genome shotgun (WGS) entry which is preliminary data.</text>
</comment>
<dbReference type="EMBL" id="JAPDDT010000001">
    <property type="protein sequence ID" value="MCW1920988.1"/>
    <property type="molecule type" value="Genomic_DNA"/>
</dbReference>
<dbReference type="InterPro" id="IPR050307">
    <property type="entry name" value="Sterol_Desaturase_Related"/>
</dbReference>
<dbReference type="Pfam" id="PF04116">
    <property type="entry name" value="FA_hydroxylase"/>
    <property type="match status" value="1"/>
</dbReference>
<evidence type="ECO:0000256" key="5">
    <source>
        <dbReference type="SAM" id="Phobius"/>
    </source>
</evidence>
<proteinExistence type="predicted"/>
<evidence type="ECO:0000259" key="6">
    <source>
        <dbReference type="Pfam" id="PF04116"/>
    </source>
</evidence>
<organism evidence="7 8">
    <name type="scientific">Luteolibacter arcticus</name>
    <dbReference type="NCBI Taxonomy" id="1581411"/>
    <lineage>
        <taxon>Bacteria</taxon>
        <taxon>Pseudomonadati</taxon>
        <taxon>Verrucomicrobiota</taxon>
        <taxon>Verrucomicrobiia</taxon>
        <taxon>Verrucomicrobiales</taxon>
        <taxon>Verrucomicrobiaceae</taxon>
        <taxon>Luteolibacter</taxon>
    </lineage>
</organism>
<sequence length="272" mass="31356">MNVPSMLLATGGSLLFLCLVFVPLERAFPAKPGQRFFRPAWWLDLCFFLGQYLLWSALVLWLLSRFGDWIDGVVPATFRAAVAGQPWWLQAVEVILLSDFFVYWGHRLQHRVPFLWRFHSVHHSAEHLDWLAAHREHPLDTVYTMGLINLPAFLLGFPLETLAGLIAFRGIWAIYIHSNVRLPIGPLRWFVGAPELHHWHHDRARDAGNYANISPLMDLAFGTYCCPDHEPDAFGVHEEMPRGYLGQMLHPFRRRKRGSRKKAMQTQLGKTA</sequence>
<dbReference type="RefSeq" id="WP_264485097.1">
    <property type="nucleotide sequence ID" value="NZ_JAPDDT010000001.1"/>
</dbReference>
<feature type="domain" description="Fatty acid hydroxylase" evidence="6">
    <location>
        <begin position="94"/>
        <end position="223"/>
    </location>
</feature>
<evidence type="ECO:0000313" key="8">
    <source>
        <dbReference type="Proteomes" id="UP001320876"/>
    </source>
</evidence>
<dbReference type="PANTHER" id="PTHR11863">
    <property type="entry name" value="STEROL DESATURASE"/>
    <property type="match status" value="1"/>
</dbReference>
<name>A0ABT3GCK7_9BACT</name>
<keyword evidence="8" id="KW-1185">Reference proteome</keyword>